<dbReference type="EMBL" id="AZHC01000006">
    <property type="protein sequence ID" value="OAA47087.1"/>
    <property type="molecule type" value="Genomic_DNA"/>
</dbReference>
<proteinExistence type="predicted"/>
<dbReference type="Pfam" id="PF00651">
    <property type="entry name" value="BTB"/>
    <property type="match status" value="1"/>
</dbReference>
<evidence type="ECO:0000259" key="1">
    <source>
        <dbReference type="PROSITE" id="PS50097"/>
    </source>
</evidence>
<organism evidence="2 3">
    <name type="scientific">Metarhizium rileyi (strain RCEF 4871)</name>
    <name type="common">Nomuraea rileyi</name>
    <dbReference type="NCBI Taxonomy" id="1649241"/>
    <lineage>
        <taxon>Eukaryota</taxon>
        <taxon>Fungi</taxon>
        <taxon>Dikarya</taxon>
        <taxon>Ascomycota</taxon>
        <taxon>Pezizomycotina</taxon>
        <taxon>Sordariomycetes</taxon>
        <taxon>Hypocreomycetidae</taxon>
        <taxon>Hypocreales</taxon>
        <taxon>Clavicipitaceae</taxon>
        <taxon>Metarhizium</taxon>
    </lineage>
</organism>
<dbReference type="CDD" id="cd18186">
    <property type="entry name" value="BTB_POZ_ZBTB_KLHL-like"/>
    <property type="match status" value="1"/>
</dbReference>
<dbReference type="STRING" id="1081105.A0A167GTX1"/>
<keyword evidence="3" id="KW-1185">Reference proteome</keyword>
<dbReference type="PANTHER" id="PTHR47843:SF5">
    <property type="entry name" value="BTB_POZ DOMAIN PROTEIN"/>
    <property type="match status" value="1"/>
</dbReference>
<reference evidence="2 3" key="1">
    <citation type="journal article" date="2016" name="Genome Biol. Evol.">
        <title>Divergent and convergent evolution of fungal pathogenicity.</title>
        <authorList>
            <person name="Shang Y."/>
            <person name="Xiao G."/>
            <person name="Zheng P."/>
            <person name="Cen K."/>
            <person name="Zhan S."/>
            <person name="Wang C."/>
        </authorList>
    </citation>
    <scope>NUCLEOTIDE SEQUENCE [LARGE SCALE GENOMIC DNA]</scope>
    <source>
        <strain evidence="2 3">RCEF 4871</strain>
    </source>
</reference>
<dbReference type="PROSITE" id="PS50097">
    <property type="entry name" value="BTB"/>
    <property type="match status" value="1"/>
</dbReference>
<dbReference type="OrthoDB" id="6359816at2759"/>
<sequence>MSSSNTGLPVRKRLDKPMKRALYLSNASLLESGEFSDITVTCGEQSWKLHKSILCPRSAFFRVAVKGNFWEGVTSTVKMEAAKLYLVKQVINYLYTGECQWKEFEKEQIVAQTEGVLLSCIKLAEYAHYLGLSDMEEYIGEHLRNHLSYTADEVQKSDVFGNGRAVPLSDKFLRNYITAAEEAFSSLDTVPLPNCREAFIKFVADTRYLVMLDGGFSETIKEVPELHEAIVQSMFDEGSPFLDMVSFNRPSECDVCEEALTVYATSSLVLPKESFTFCGDTL</sequence>
<dbReference type="Proteomes" id="UP000243498">
    <property type="component" value="Unassembled WGS sequence"/>
</dbReference>
<dbReference type="SUPFAM" id="SSF54695">
    <property type="entry name" value="POZ domain"/>
    <property type="match status" value="1"/>
</dbReference>
<accession>A0A167GTX1</accession>
<dbReference type="SMART" id="SM00225">
    <property type="entry name" value="BTB"/>
    <property type="match status" value="1"/>
</dbReference>
<dbReference type="InterPro" id="IPR011333">
    <property type="entry name" value="SKP1/BTB/POZ_sf"/>
</dbReference>
<dbReference type="PANTHER" id="PTHR47843">
    <property type="entry name" value="BTB DOMAIN-CONTAINING PROTEIN-RELATED"/>
    <property type="match status" value="1"/>
</dbReference>
<protein>
    <submittedName>
        <fullName evidence="2">BTB/POZ fold protein</fullName>
    </submittedName>
</protein>
<dbReference type="Gene3D" id="3.30.710.10">
    <property type="entry name" value="Potassium Channel Kv1.1, Chain A"/>
    <property type="match status" value="1"/>
</dbReference>
<name>A0A167GTX1_METRR</name>
<dbReference type="AlphaFoldDB" id="A0A167GTX1"/>
<dbReference type="InterPro" id="IPR000210">
    <property type="entry name" value="BTB/POZ_dom"/>
</dbReference>
<comment type="caution">
    <text evidence="2">The sequence shown here is derived from an EMBL/GenBank/DDBJ whole genome shotgun (WGS) entry which is preliminary data.</text>
</comment>
<evidence type="ECO:0000313" key="3">
    <source>
        <dbReference type="Proteomes" id="UP000243498"/>
    </source>
</evidence>
<feature type="domain" description="BTB" evidence="1">
    <location>
        <begin position="36"/>
        <end position="103"/>
    </location>
</feature>
<gene>
    <name evidence="2" type="ORF">NOR_02723</name>
</gene>
<dbReference type="OMA" id="SHDILMS"/>
<evidence type="ECO:0000313" key="2">
    <source>
        <dbReference type="EMBL" id="OAA47087.1"/>
    </source>
</evidence>